<dbReference type="AlphaFoldDB" id="A0A8C5NML5"/>
<keyword evidence="3 10" id="KW-0732">Signal</keyword>
<dbReference type="Proteomes" id="UP000694408">
    <property type="component" value="Unplaced"/>
</dbReference>
<dbReference type="PROSITE" id="PS51407">
    <property type="entry name" value="LAMP_3"/>
    <property type="match status" value="1"/>
</dbReference>
<sequence length="457" mass="48497">MGRSARQLISLTLAWAFSSCFAEAALGVELSPETTSFHQMATSAQPLSLYHSSQHPSTSTDPLQTTPTSHRTTEQTREQLQAASAAGQPTAGAAPPSPAPADSPSTAGQAATTAVPSLTAAAKNATSAPVSSARHGTGPRVTTATAAVATNTSLKHETASSQGTAATSTPRAGPSTRSRRQTTATGDPTATAGTNTTGTPAGTQTAPTSPGSTVRPPPTPQPSAIPTGTYTVSDGNRTCVKAVMGLQLMARNTQQEQMEYVTVNPNMTKISGSCGMVQSELNLTFSGGFVNIIFVKQAPSYSVTKIESRIQLSSEGMLYYAALNEKLFTTKLGNSFKCASRQTFPLETNFQILFVHMQLQAFDIVGDQFGKGCPFSLFYGFLPEHFHTRTQVHRGADQLSSPSDAAVRHFLFCHLSFCVLTKYCPCILFALDLSFDSVWLYLTNSTVRSPFWLPSPF</sequence>
<feature type="signal peptide" evidence="10">
    <location>
        <begin position="1"/>
        <end position="27"/>
    </location>
</feature>
<accession>A0A8C5NML5</accession>
<evidence type="ECO:0000259" key="11">
    <source>
        <dbReference type="Pfam" id="PF01299"/>
    </source>
</evidence>
<feature type="region of interest" description="Disordered" evidence="9">
    <location>
        <begin position="153"/>
        <end position="232"/>
    </location>
</feature>
<comment type="subcellular location">
    <subcellularLocation>
        <location evidence="1">Endosome membrane</location>
        <topology evidence="1">Single-pass type I membrane protein</topology>
    </subcellularLocation>
    <subcellularLocation>
        <location evidence="8">Lysosome membrane</location>
        <topology evidence="8">Single-pass type I membrane protein</topology>
    </subcellularLocation>
</comment>
<evidence type="ECO:0000256" key="8">
    <source>
        <dbReference type="PROSITE-ProRule" id="PRU00740"/>
    </source>
</evidence>
<proteinExistence type="inferred from homology"/>
<evidence type="ECO:0000256" key="4">
    <source>
        <dbReference type="ARBA" id="ARBA00022753"/>
    </source>
</evidence>
<evidence type="ECO:0000256" key="1">
    <source>
        <dbReference type="ARBA" id="ARBA00004530"/>
    </source>
</evidence>
<keyword evidence="2 8" id="KW-0812">Transmembrane</keyword>
<feature type="compositionally biased region" description="Low complexity" evidence="9">
    <location>
        <begin position="81"/>
        <end position="94"/>
    </location>
</feature>
<dbReference type="GO" id="GO:0031902">
    <property type="term" value="C:late endosome membrane"/>
    <property type="evidence" value="ECO:0007669"/>
    <property type="project" value="TreeGrafter"/>
</dbReference>
<reference evidence="12" key="1">
    <citation type="submission" date="2025-08" db="UniProtKB">
        <authorList>
            <consortium name="Ensembl"/>
        </authorList>
    </citation>
    <scope>IDENTIFICATION</scope>
</reference>
<protein>
    <recommendedName>
        <fullName evidence="11">Lysosome-associated membrane glycoprotein 2-like luminal domain-containing protein</fullName>
    </recommendedName>
</protein>
<keyword evidence="7" id="KW-0325">Glycoprotein</keyword>
<dbReference type="InterPro" id="IPR048528">
    <property type="entry name" value="Lamp2-like_luminal"/>
</dbReference>
<dbReference type="PROSITE" id="PS51257">
    <property type="entry name" value="PROKAR_LIPOPROTEIN"/>
    <property type="match status" value="1"/>
</dbReference>
<dbReference type="Gene3D" id="2.40.160.110">
    <property type="match status" value="1"/>
</dbReference>
<dbReference type="Ensembl" id="ENSJHYT00000012054.1">
    <property type="protein sequence ID" value="ENSJHYP00000009949.1"/>
    <property type="gene ID" value="ENSJHYG00000007836.1"/>
</dbReference>
<keyword evidence="5" id="KW-1133">Transmembrane helix</keyword>
<dbReference type="InterPro" id="IPR002000">
    <property type="entry name" value="Lysosome-assoc_membr_glycop"/>
</dbReference>
<dbReference type="PRINTS" id="PR00336">
    <property type="entry name" value="LYSASSOCTDMP"/>
</dbReference>
<dbReference type="GO" id="GO:0005765">
    <property type="term" value="C:lysosomal membrane"/>
    <property type="evidence" value="ECO:0007669"/>
    <property type="project" value="UniProtKB-SubCell"/>
</dbReference>
<keyword evidence="8" id="KW-0458">Lysosome</keyword>
<dbReference type="PANTHER" id="PTHR11506">
    <property type="entry name" value="LYSOSOME-ASSOCIATED MEMBRANE GLYCOPROTEIN"/>
    <property type="match status" value="1"/>
</dbReference>
<feature type="compositionally biased region" description="Polar residues" evidence="9">
    <location>
        <begin position="48"/>
        <end position="70"/>
    </location>
</feature>
<evidence type="ECO:0000256" key="3">
    <source>
        <dbReference type="ARBA" id="ARBA00022729"/>
    </source>
</evidence>
<evidence type="ECO:0000256" key="6">
    <source>
        <dbReference type="ARBA" id="ARBA00023136"/>
    </source>
</evidence>
<feature type="domain" description="Lysosome-associated membrane glycoprotein 2-like luminal" evidence="11">
    <location>
        <begin position="227"/>
        <end position="364"/>
    </location>
</feature>
<evidence type="ECO:0000313" key="12">
    <source>
        <dbReference type="Ensembl" id="ENSJHYP00000009949.1"/>
    </source>
</evidence>
<name>A0A8C5NML5_JUNHY</name>
<evidence type="ECO:0000256" key="7">
    <source>
        <dbReference type="ARBA" id="ARBA00023180"/>
    </source>
</evidence>
<dbReference type="Pfam" id="PF01299">
    <property type="entry name" value="Lamp2-like_luminal"/>
    <property type="match status" value="1"/>
</dbReference>
<keyword evidence="13" id="KW-1185">Reference proteome</keyword>
<dbReference type="GO" id="GO:0072594">
    <property type="term" value="P:establishment of protein localization to organelle"/>
    <property type="evidence" value="ECO:0007669"/>
    <property type="project" value="TreeGrafter"/>
</dbReference>
<organism evidence="12 13">
    <name type="scientific">Junco hyemalis</name>
    <name type="common">Dark-eyed junco</name>
    <dbReference type="NCBI Taxonomy" id="40217"/>
    <lineage>
        <taxon>Eukaryota</taxon>
        <taxon>Metazoa</taxon>
        <taxon>Chordata</taxon>
        <taxon>Craniata</taxon>
        <taxon>Vertebrata</taxon>
        <taxon>Euteleostomi</taxon>
        <taxon>Archelosauria</taxon>
        <taxon>Archosauria</taxon>
        <taxon>Dinosauria</taxon>
        <taxon>Saurischia</taxon>
        <taxon>Theropoda</taxon>
        <taxon>Coelurosauria</taxon>
        <taxon>Aves</taxon>
        <taxon>Neognathae</taxon>
        <taxon>Neoaves</taxon>
        <taxon>Telluraves</taxon>
        <taxon>Australaves</taxon>
        <taxon>Passeriformes</taxon>
        <taxon>Passerellidae</taxon>
        <taxon>Junco</taxon>
    </lineage>
</organism>
<feature type="compositionally biased region" description="Low complexity" evidence="9">
    <location>
        <begin position="182"/>
        <end position="211"/>
    </location>
</feature>
<keyword evidence="4" id="KW-0967">Endosome</keyword>
<evidence type="ECO:0000256" key="10">
    <source>
        <dbReference type="SAM" id="SignalP"/>
    </source>
</evidence>
<reference evidence="12" key="2">
    <citation type="submission" date="2025-09" db="UniProtKB">
        <authorList>
            <consortium name="Ensembl"/>
        </authorList>
    </citation>
    <scope>IDENTIFICATION</scope>
</reference>
<dbReference type="GO" id="GO:0005886">
    <property type="term" value="C:plasma membrane"/>
    <property type="evidence" value="ECO:0007669"/>
    <property type="project" value="TreeGrafter"/>
</dbReference>
<comment type="caution">
    <text evidence="8">Lacks conserved residue(s) required for the propagation of feature annotation.</text>
</comment>
<evidence type="ECO:0000256" key="5">
    <source>
        <dbReference type="ARBA" id="ARBA00022989"/>
    </source>
</evidence>
<dbReference type="PANTHER" id="PTHR11506:SF30">
    <property type="entry name" value="LYSOSOME-ASSOCIATED MEMBRANE GLYCOPROTEIN 3"/>
    <property type="match status" value="1"/>
</dbReference>
<evidence type="ECO:0000256" key="2">
    <source>
        <dbReference type="ARBA" id="ARBA00022692"/>
    </source>
</evidence>
<feature type="compositionally biased region" description="Low complexity" evidence="9">
    <location>
        <begin position="159"/>
        <end position="169"/>
    </location>
</feature>
<feature type="chain" id="PRO_5034158974" description="Lysosome-associated membrane glycoprotein 2-like luminal domain-containing protein" evidence="10">
    <location>
        <begin position="28"/>
        <end position="457"/>
    </location>
</feature>
<evidence type="ECO:0000256" key="9">
    <source>
        <dbReference type="SAM" id="MobiDB-lite"/>
    </source>
</evidence>
<evidence type="ECO:0000313" key="13">
    <source>
        <dbReference type="Proteomes" id="UP000694408"/>
    </source>
</evidence>
<comment type="similarity">
    <text evidence="8">Belongs to the LAMP family.</text>
</comment>
<keyword evidence="6 8" id="KW-0472">Membrane</keyword>
<feature type="region of interest" description="Disordered" evidence="9">
    <location>
        <begin position="48"/>
        <end position="114"/>
    </location>
</feature>